<evidence type="ECO:0000313" key="3">
    <source>
        <dbReference type="Proteomes" id="UP000292274"/>
    </source>
</evidence>
<dbReference type="Proteomes" id="UP000292274">
    <property type="component" value="Unassembled WGS sequence"/>
</dbReference>
<dbReference type="OrthoDB" id="4264354at2"/>
<protein>
    <submittedName>
        <fullName evidence="2">DNA-binding protein</fullName>
    </submittedName>
</protein>
<dbReference type="EMBL" id="SJJR01000024">
    <property type="protein sequence ID" value="TCB91658.1"/>
    <property type="molecule type" value="Genomic_DNA"/>
</dbReference>
<feature type="region of interest" description="Disordered" evidence="1">
    <location>
        <begin position="1"/>
        <end position="29"/>
    </location>
</feature>
<feature type="compositionally biased region" description="Polar residues" evidence="1">
    <location>
        <begin position="18"/>
        <end position="28"/>
    </location>
</feature>
<keyword evidence="2" id="KW-0238">DNA-binding</keyword>
<dbReference type="RefSeq" id="WP_131308065.1">
    <property type="nucleotide sequence ID" value="NZ_SJJR01000024.1"/>
</dbReference>
<sequence>MTEMARLDDHAETERPSTPRTSITSFGTDSGGITAADLRLLPVAFPFDPVVPQAFGISRSAAYRALAAGQLPITPLRLGRKLIVRRADLLAALGIDEAPERGE</sequence>
<feature type="compositionally biased region" description="Basic and acidic residues" evidence="1">
    <location>
        <begin position="1"/>
        <end position="17"/>
    </location>
</feature>
<dbReference type="AlphaFoldDB" id="A0A4R0G8P2"/>
<dbReference type="GO" id="GO:0003677">
    <property type="term" value="F:DNA binding"/>
    <property type="evidence" value="ECO:0007669"/>
    <property type="project" value="UniProtKB-KW"/>
</dbReference>
<accession>A0A4R0G8P2</accession>
<evidence type="ECO:0000313" key="2">
    <source>
        <dbReference type="EMBL" id="TCB91658.1"/>
    </source>
</evidence>
<keyword evidence="3" id="KW-1185">Reference proteome</keyword>
<name>A0A4R0G8P2_9ACTN</name>
<reference evidence="2 3" key="1">
    <citation type="submission" date="2019-02" db="EMBL/GenBank/DDBJ databases">
        <title>Jishengella sp. nov., isolated from a root of Zingiber montanum.</title>
        <authorList>
            <person name="Kuncharoen N."/>
            <person name="Kudo T."/>
            <person name="Masahiro Y."/>
            <person name="Ohkuma M."/>
            <person name="Tanasupawat S."/>
        </authorList>
    </citation>
    <scope>NUCLEOTIDE SEQUENCE [LARGE SCALE GENOMIC DNA]</scope>
    <source>
        <strain evidence="2 3">PLAI 1-1</strain>
    </source>
</reference>
<evidence type="ECO:0000256" key="1">
    <source>
        <dbReference type="SAM" id="MobiDB-lite"/>
    </source>
</evidence>
<comment type="caution">
    <text evidence="2">The sequence shown here is derived from an EMBL/GenBank/DDBJ whole genome shotgun (WGS) entry which is preliminary data.</text>
</comment>
<organism evidence="2 3">
    <name type="scientific">Micromonospora zingiberis</name>
    <dbReference type="NCBI Taxonomy" id="2053011"/>
    <lineage>
        <taxon>Bacteria</taxon>
        <taxon>Bacillati</taxon>
        <taxon>Actinomycetota</taxon>
        <taxon>Actinomycetes</taxon>
        <taxon>Micromonosporales</taxon>
        <taxon>Micromonosporaceae</taxon>
        <taxon>Micromonospora</taxon>
    </lineage>
</organism>
<proteinExistence type="predicted"/>
<gene>
    <name evidence="2" type="ORF">E0H26_25610</name>
</gene>